<evidence type="ECO:0000313" key="2">
    <source>
        <dbReference type="Proteomes" id="UP000286211"/>
    </source>
</evidence>
<accession>A0A3R6MC62</accession>
<comment type="caution">
    <text evidence="1">The sequence shown here is derived from an EMBL/GenBank/DDBJ whole genome shotgun (WGS) entry which is preliminary data.</text>
</comment>
<gene>
    <name evidence="1" type="ORF">DW079_14275</name>
</gene>
<organism evidence="1 2">
    <name type="scientific">Segatella copri</name>
    <dbReference type="NCBI Taxonomy" id="165179"/>
    <lineage>
        <taxon>Bacteria</taxon>
        <taxon>Pseudomonadati</taxon>
        <taxon>Bacteroidota</taxon>
        <taxon>Bacteroidia</taxon>
        <taxon>Bacteroidales</taxon>
        <taxon>Prevotellaceae</taxon>
        <taxon>Segatella</taxon>
    </lineage>
</organism>
<sequence>MGTETIEVFTYSIREKRAKEKYSFAEGIDLYEMMKKDFIDFIHNSQTGDVPSEKRTVRVPKANGKYPFWGVNDDLRCVYGVIETGLYGKKIEVVNKDNPTAPLFEADDKNAAVIKPFFFLVKIPKAGDVGYMVFERTDNESIATLFVTIFQAYLKNKIADNESKGFMIDRENYVTKEYVNALKSGRLKSMTFRLRKVPKDIADRYMMKGLGVDTSITMTVNFQGGITKPNVTKAIMDEKQLFTTTDGILGDIVASDRSVVTDAKINGQMKERTIYLDDKNNSLIRPYYLIDVTIDERGYPSFESLKSSVLKFIMIIKNLKP</sequence>
<evidence type="ECO:0000313" key="1">
    <source>
        <dbReference type="EMBL" id="RHK06923.1"/>
    </source>
</evidence>
<name>A0A3R6MC62_9BACT</name>
<protein>
    <submittedName>
        <fullName evidence="1">Uncharacterized protein</fullName>
    </submittedName>
</protein>
<dbReference type="Proteomes" id="UP000286211">
    <property type="component" value="Unassembled WGS sequence"/>
</dbReference>
<dbReference type="EMBL" id="QRNB01000135">
    <property type="protein sequence ID" value="RHK06923.1"/>
    <property type="molecule type" value="Genomic_DNA"/>
</dbReference>
<dbReference type="AlphaFoldDB" id="A0A3R6MC62"/>
<proteinExistence type="predicted"/>
<reference evidence="1 2" key="1">
    <citation type="submission" date="2018-08" db="EMBL/GenBank/DDBJ databases">
        <title>A genome reference for cultivated species of the human gut microbiota.</title>
        <authorList>
            <person name="Zou Y."/>
            <person name="Xue W."/>
            <person name="Luo G."/>
        </authorList>
    </citation>
    <scope>NUCLEOTIDE SEQUENCE [LARGE SCALE GENOMIC DNA]</scope>
    <source>
        <strain evidence="1 2">AF46-2NS</strain>
    </source>
</reference>